<dbReference type="SUPFAM" id="SSF52833">
    <property type="entry name" value="Thioredoxin-like"/>
    <property type="match status" value="1"/>
</dbReference>
<dbReference type="EMBL" id="JAWWNJ010000009">
    <property type="protein sequence ID" value="KAK7048201.1"/>
    <property type="molecule type" value="Genomic_DNA"/>
</dbReference>
<dbReference type="CDD" id="cd03038">
    <property type="entry name" value="GST_N_etherase_LigE"/>
    <property type="match status" value="1"/>
</dbReference>
<dbReference type="InterPro" id="IPR004045">
    <property type="entry name" value="Glutathione_S-Trfase_N"/>
</dbReference>
<sequence length="259" mass="29550">MSNKPIILYDIPSKAPGIAWSPNTWKTRYGLNYKGLAYKTEWVEYPDIADFCIKIGAKPTMTRRDGSPYYTLPVIQDPNTGAIISDSMRIAEYLDETYPDTPKLIPAGTHVFQKTFMAAYDHATEGLWPFIIPAVAKILRPTSEEFFVRTREATLGKKLTEVYPSGDDLQPAWKKVEDGFGKVDKWLNEPMNEGKPFVMGDVLSYADLMIAGEMQWCKMGFGEESDLWKDMLKWQDGRWGKLVDRLKEFEGPPEQDLVD</sequence>
<dbReference type="Gene3D" id="3.40.30.10">
    <property type="entry name" value="Glutaredoxin"/>
    <property type="match status" value="1"/>
</dbReference>
<comment type="caution">
    <text evidence="2">The sequence shown here is derived from an EMBL/GenBank/DDBJ whole genome shotgun (WGS) entry which is preliminary data.</text>
</comment>
<dbReference type="PANTHER" id="PTHR42673">
    <property type="entry name" value="MALEYLACETOACETATE ISOMERASE"/>
    <property type="match status" value="1"/>
</dbReference>
<dbReference type="InterPro" id="IPR054416">
    <property type="entry name" value="GST_UstS-like_C"/>
</dbReference>
<dbReference type="GO" id="GO:0004364">
    <property type="term" value="F:glutathione transferase activity"/>
    <property type="evidence" value="ECO:0007669"/>
    <property type="project" value="TreeGrafter"/>
</dbReference>
<reference evidence="2 3" key="1">
    <citation type="journal article" date="2024" name="J Genomics">
        <title>Draft genome sequencing and assembly of Favolaschia claudopus CIRM-BRFM 2984 isolated from oak limbs.</title>
        <authorList>
            <person name="Navarro D."/>
            <person name="Drula E."/>
            <person name="Chaduli D."/>
            <person name="Cazenave R."/>
            <person name="Ahrendt S."/>
            <person name="Wang J."/>
            <person name="Lipzen A."/>
            <person name="Daum C."/>
            <person name="Barry K."/>
            <person name="Grigoriev I.V."/>
            <person name="Favel A."/>
            <person name="Rosso M.N."/>
            <person name="Martin F."/>
        </authorList>
    </citation>
    <scope>NUCLEOTIDE SEQUENCE [LARGE SCALE GENOMIC DNA]</scope>
    <source>
        <strain evidence="2 3">CIRM-BRFM 2984</strain>
    </source>
</reference>
<keyword evidence="3" id="KW-1185">Reference proteome</keyword>
<evidence type="ECO:0000313" key="3">
    <source>
        <dbReference type="Proteomes" id="UP001362999"/>
    </source>
</evidence>
<dbReference type="GO" id="GO:0016034">
    <property type="term" value="F:maleylacetoacetate isomerase activity"/>
    <property type="evidence" value="ECO:0007669"/>
    <property type="project" value="TreeGrafter"/>
</dbReference>
<organism evidence="2 3">
    <name type="scientific">Favolaschia claudopus</name>
    <dbReference type="NCBI Taxonomy" id="2862362"/>
    <lineage>
        <taxon>Eukaryota</taxon>
        <taxon>Fungi</taxon>
        <taxon>Dikarya</taxon>
        <taxon>Basidiomycota</taxon>
        <taxon>Agaricomycotina</taxon>
        <taxon>Agaricomycetes</taxon>
        <taxon>Agaricomycetidae</taxon>
        <taxon>Agaricales</taxon>
        <taxon>Marasmiineae</taxon>
        <taxon>Mycenaceae</taxon>
        <taxon>Favolaschia</taxon>
    </lineage>
</organism>
<protein>
    <submittedName>
        <fullName evidence="2">GST N-terminal domain-containing protein</fullName>
    </submittedName>
</protein>
<name>A0AAW0D9I1_9AGAR</name>
<dbReference type="SUPFAM" id="SSF47616">
    <property type="entry name" value="GST C-terminal domain-like"/>
    <property type="match status" value="1"/>
</dbReference>
<dbReference type="GO" id="GO:0006559">
    <property type="term" value="P:L-phenylalanine catabolic process"/>
    <property type="evidence" value="ECO:0007669"/>
    <property type="project" value="TreeGrafter"/>
</dbReference>
<accession>A0AAW0D9I1</accession>
<gene>
    <name evidence="2" type="ORF">R3P38DRAFT_2867952</name>
</gene>
<dbReference type="Gene3D" id="1.20.1050.10">
    <property type="match status" value="1"/>
</dbReference>
<evidence type="ECO:0000313" key="2">
    <source>
        <dbReference type="EMBL" id="KAK7048201.1"/>
    </source>
</evidence>
<dbReference type="AlphaFoldDB" id="A0AAW0D9I1"/>
<dbReference type="InterPro" id="IPR036249">
    <property type="entry name" value="Thioredoxin-like_sf"/>
</dbReference>
<proteinExistence type="predicted"/>
<dbReference type="Pfam" id="PF22041">
    <property type="entry name" value="GST_C_7"/>
    <property type="match status" value="1"/>
</dbReference>
<dbReference type="GO" id="GO:0006749">
    <property type="term" value="P:glutathione metabolic process"/>
    <property type="evidence" value="ECO:0007669"/>
    <property type="project" value="TreeGrafter"/>
</dbReference>
<dbReference type="PROSITE" id="PS50404">
    <property type="entry name" value="GST_NTER"/>
    <property type="match status" value="1"/>
</dbReference>
<feature type="domain" description="GST N-terminal" evidence="1">
    <location>
        <begin position="11"/>
        <end position="102"/>
    </location>
</feature>
<dbReference type="PANTHER" id="PTHR42673:SF4">
    <property type="entry name" value="MALEYLACETOACETATE ISOMERASE"/>
    <property type="match status" value="1"/>
</dbReference>
<dbReference type="Pfam" id="PF13409">
    <property type="entry name" value="GST_N_2"/>
    <property type="match status" value="1"/>
</dbReference>
<dbReference type="Proteomes" id="UP001362999">
    <property type="component" value="Unassembled WGS sequence"/>
</dbReference>
<evidence type="ECO:0000259" key="1">
    <source>
        <dbReference type="PROSITE" id="PS50404"/>
    </source>
</evidence>
<dbReference type="InterPro" id="IPR036282">
    <property type="entry name" value="Glutathione-S-Trfase_C_sf"/>
</dbReference>